<dbReference type="SUPFAM" id="SSF56784">
    <property type="entry name" value="HAD-like"/>
    <property type="match status" value="1"/>
</dbReference>
<organism evidence="1 2">
    <name type="scientific">Phytophthora nicotianae (strain INRA-310)</name>
    <name type="common">Phytophthora parasitica</name>
    <dbReference type="NCBI Taxonomy" id="761204"/>
    <lineage>
        <taxon>Eukaryota</taxon>
        <taxon>Sar</taxon>
        <taxon>Stramenopiles</taxon>
        <taxon>Oomycota</taxon>
        <taxon>Peronosporomycetes</taxon>
        <taxon>Peronosporales</taxon>
        <taxon>Peronosporaceae</taxon>
        <taxon>Phytophthora</taxon>
    </lineage>
</organism>
<proteinExistence type="predicted"/>
<dbReference type="InterPro" id="IPR036412">
    <property type="entry name" value="HAD-like_sf"/>
</dbReference>
<evidence type="ECO:0000313" key="1">
    <source>
        <dbReference type="EMBL" id="ETM99592.1"/>
    </source>
</evidence>
<dbReference type="InterPro" id="IPR006357">
    <property type="entry name" value="HAD-SF_hydro_IIA"/>
</dbReference>
<dbReference type="OMA" id="HTPMHEL"/>
<reference evidence="2" key="1">
    <citation type="submission" date="2011-12" db="EMBL/GenBank/DDBJ databases">
        <authorList>
            <consortium name="The Broad Institute Genome Sequencing Platform"/>
            <person name="Russ C."/>
            <person name="Tyler B."/>
            <person name="Panabieres F."/>
            <person name="Shan W."/>
            <person name="Tripathy S."/>
            <person name="Grunwald N."/>
            <person name="Machado M."/>
            <person name="Young S.K."/>
            <person name="Zeng Q."/>
            <person name="Gargeya S."/>
            <person name="Fitzgerald M."/>
            <person name="Haas B."/>
            <person name="Abouelleil A."/>
            <person name="Alvarado L."/>
            <person name="Arachchi H.M."/>
            <person name="Berlin A."/>
            <person name="Chapman S.B."/>
            <person name="Gearin G."/>
            <person name="Goldberg J."/>
            <person name="Griggs A."/>
            <person name="Gujja S."/>
            <person name="Hansen M."/>
            <person name="Heiman D."/>
            <person name="Howarth C."/>
            <person name="Larimer J."/>
            <person name="Lui A."/>
            <person name="MacDonald P.J.P."/>
            <person name="McCowen C."/>
            <person name="Montmayeur A."/>
            <person name="Murphy C."/>
            <person name="Neiman D."/>
            <person name="Pearson M."/>
            <person name="Priest M."/>
            <person name="Roberts A."/>
            <person name="Saif S."/>
            <person name="Shea T."/>
            <person name="Sisk P."/>
            <person name="Stolte C."/>
            <person name="Sykes S."/>
            <person name="Wortman J."/>
            <person name="Nusbaum C."/>
            <person name="Birren B."/>
        </authorList>
    </citation>
    <scope>NUCLEOTIDE SEQUENCE [LARGE SCALE GENOMIC DNA]</scope>
    <source>
        <strain evidence="2">INRA-310</strain>
    </source>
</reference>
<sequence>MTKIQQVHISEESFYWPSLIPFKAFCGSYDERVAKNHSTVGRRFASTFGVVFDVDDVLLHGKTLIPGAREVLLELEATNTPFAVMTNGGGYRKDNQARQIEGSGVFVPTEPMRMSHTPMHELAHKHRVLAVGKDCVEIRKVMANYGFNYVGTVDQLHRYLHNVPERQGTGPFEPRQTLRLWRTVKVQLNRDLLSLIVTVDVLIDSRCQPRQSKQKIF</sequence>
<dbReference type="STRING" id="761204.W2PEV9"/>
<accession>W2PEV9</accession>
<protein>
    <submittedName>
        <fullName evidence="1">Uncharacterized protein</fullName>
    </submittedName>
</protein>
<gene>
    <name evidence="1" type="ORF">PPTG_18672</name>
</gene>
<dbReference type="InterPro" id="IPR023214">
    <property type="entry name" value="HAD_sf"/>
</dbReference>
<reference evidence="1 2" key="2">
    <citation type="submission" date="2013-11" db="EMBL/GenBank/DDBJ databases">
        <title>The Genome Sequence of Phytophthora parasitica INRA-310.</title>
        <authorList>
            <consortium name="The Broad Institute Genomics Platform"/>
            <person name="Russ C."/>
            <person name="Tyler B."/>
            <person name="Panabieres F."/>
            <person name="Shan W."/>
            <person name="Tripathy S."/>
            <person name="Grunwald N."/>
            <person name="Machado M."/>
            <person name="Johnson C.S."/>
            <person name="Arredondo F."/>
            <person name="Hong C."/>
            <person name="Coffey M."/>
            <person name="Young S.K."/>
            <person name="Zeng Q."/>
            <person name="Gargeya S."/>
            <person name="Fitzgerald M."/>
            <person name="Abouelleil A."/>
            <person name="Alvarado L."/>
            <person name="Chapman S.B."/>
            <person name="Gainer-Dewar J."/>
            <person name="Goldberg J."/>
            <person name="Griggs A."/>
            <person name="Gujja S."/>
            <person name="Hansen M."/>
            <person name="Howarth C."/>
            <person name="Imamovic A."/>
            <person name="Ireland A."/>
            <person name="Larimer J."/>
            <person name="McCowan C."/>
            <person name="Murphy C."/>
            <person name="Pearson M."/>
            <person name="Poon T.W."/>
            <person name="Priest M."/>
            <person name="Roberts A."/>
            <person name="Saif S."/>
            <person name="Shea T."/>
            <person name="Sykes S."/>
            <person name="Wortman J."/>
            <person name="Nusbaum C."/>
            <person name="Birren B."/>
        </authorList>
    </citation>
    <scope>NUCLEOTIDE SEQUENCE [LARGE SCALE GENOMIC DNA]</scope>
    <source>
        <strain evidence="1 2">INRA-310</strain>
    </source>
</reference>
<evidence type="ECO:0000313" key="2">
    <source>
        <dbReference type="Proteomes" id="UP000018817"/>
    </source>
</evidence>
<dbReference type="Pfam" id="PF13344">
    <property type="entry name" value="Hydrolase_6"/>
    <property type="match status" value="1"/>
</dbReference>
<dbReference type="Proteomes" id="UP000018817">
    <property type="component" value="Unassembled WGS sequence"/>
</dbReference>
<dbReference type="VEuPathDB" id="FungiDB:PPTG_18672"/>
<dbReference type="RefSeq" id="XP_008915092.1">
    <property type="nucleotide sequence ID" value="XM_008916844.1"/>
</dbReference>
<dbReference type="Gene3D" id="3.40.50.1000">
    <property type="entry name" value="HAD superfamily/HAD-like"/>
    <property type="match status" value="2"/>
</dbReference>
<dbReference type="GeneID" id="20187524"/>
<dbReference type="AlphaFoldDB" id="W2PEV9"/>
<dbReference type="EMBL" id="KI669650">
    <property type="protein sequence ID" value="ETM99592.1"/>
    <property type="molecule type" value="Genomic_DNA"/>
</dbReference>
<name>W2PEV9_PHYN3</name>